<dbReference type="Pfam" id="PF00805">
    <property type="entry name" value="Pentapeptide"/>
    <property type="match status" value="1"/>
</dbReference>
<dbReference type="InterPro" id="IPR051082">
    <property type="entry name" value="Pentapeptide-BTB/POZ_domain"/>
</dbReference>
<protein>
    <recommendedName>
        <fullName evidence="5">Pentapeptide repeat-containing protein</fullName>
    </recommendedName>
</protein>
<proteinExistence type="predicted"/>
<name>A0A819TQL2_9BILA</name>
<dbReference type="PANTHER" id="PTHR14136:SF17">
    <property type="entry name" value="BTB_POZ DOMAIN-CONTAINING PROTEIN KCTD9"/>
    <property type="match status" value="1"/>
</dbReference>
<dbReference type="Proteomes" id="UP000663864">
    <property type="component" value="Unassembled WGS sequence"/>
</dbReference>
<dbReference type="InterPro" id="IPR001646">
    <property type="entry name" value="5peptide_repeat"/>
</dbReference>
<evidence type="ECO:0008006" key="5">
    <source>
        <dbReference type="Google" id="ProtNLM"/>
    </source>
</evidence>
<keyword evidence="1" id="KW-1133">Transmembrane helix</keyword>
<gene>
    <name evidence="3" type="ORF">JBS370_LOCUS30481</name>
    <name evidence="2" type="ORF">ZHD862_LOCUS35399</name>
</gene>
<accession>A0A819TQL2</accession>
<reference evidence="3" key="1">
    <citation type="submission" date="2021-02" db="EMBL/GenBank/DDBJ databases">
        <authorList>
            <person name="Nowell W R."/>
        </authorList>
    </citation>
    <scope>NUCLEOTIDE SEQUENCE</scope>
</reference>
<evidence type="ECO:0000313" key="2">
    <source>
        <dbReference type="EMBL" id="CAF1454055.1"/>
    </source>
</evidence>
<dbReference type="Proteomes" id="UP000663836">
    <property type="component" value="Unassembled WGS sequence"/>
</dbReference>
<evidence type="ECO:0000313" key="3">
    <source>
        <dbReference type="EMBL" id="CAF4077037.1"/>
    </source>
</evidence>
<organism evidence="3 4">
    <name type="scientific">Rotaria sordida</name>
    <dbReference type="NCBI Taxonomy" id="392033"/>
    <lineage>
        <taxon>Eukaryota</taxon>
        <taxon>Metazoa</taxon>
        <taxon>Spiralia</taxon>
        <taxon>Gnathifera</taxon>
        <taxon>Rotifera</taxon>
        <taxon>Eurotatoria</taxon>
        <taxon>Bdelloidea</taxon>
        <taxon>Philodinida</taxon>
        <taxon>Philodinidae</taxon>
        <taxon>Rotaria</taxon>
    </lineage>
</organism>
<dbReference type="EMBL" id="CAJNOT010005051">
    <property type="protein sequence ID" value="CAF1454055.1"/>
    <property type="molecule type" value="Genomic_DNA"/>
</dbReference>
<dbReference type="AlphaFoldDB" id="A0A819TQL2"/>
<dbReference type="PANTHER" id="PTHR14136">
    <property type="entry name" value="BTB_POZ DOMAIN-CONTAINING PROTEIN KCTD9"/>
    <property type="match status" value="1"/>
</dbReference>
<dbReference type="Gene3D" id="2.160.20.80">
    <property type="entry name" value="E3 ubiquitin-protein ligase SopA"/>
    <property type="match status" value="1"/>
</dbReference>
<keyword evidence="1" id="KW-0812">Transmembrane</keyword>
<evidence type="ECO:0000313" key="4">
    <source>
        <dbReference type="Proteomes" id="UP000663836"/>
    </source>
</evidence>
<keyword evidence="1" id="KW-0472">Membrane</keyword>
<evidence type="ECO:0000256" key="1">
    <source>
        <dbReference type="SAM" id="Phobius"/>
    </source>
</evidence>
<comment type="caution">
    <text evidence="3">The sequence shown here is derived from an EMBL/GenBank/DDBJ whole genome shotgun (WGS) entry which is preliminary data.</text>
</comment>
<sequence>MTNKADHNQSEAGVVDLNIISNELVKSKKKCCGLTVNDALKLCSSALVPLMIGVLSVVFTILQLQIAQKNREKDLQIANLTRQQDYEIAELRRQQDQNISNQLREKDLQIANLTRQQDYLIAEQRRQQDIELAREQREQEREFDDRRQKDQVLSSYLKDMSDMLLQTNITVYSETRSTIFRAKTLAVIRQLDPKRNAFLIQFLYESRLIIRRGDEPSVIDLQGANLSYIDLSTSTTRDDYKRSNMSFLYLSGVDLSNASFHGRYLVNSTFSESTLTGMNFQHSDLRDVDFYKSSLSFSSFANARASGSDFSKANLFGANIKIDQLLDAFSMSGAVLPNKTKGRNKNLLGNGDAEKCTTQQWIINGHWSSIRAYNYSKRGEQNSIMINDRNFYPGKCYFSANNNITEASMYQIIQLNDKYQQWIRQRRVIPYVRGYFGELPYNSGQNEQVTFIVTQIDSQNQTLHSFIHHPPMSKLRYYEEAVKPLLANVTKIRIEIQFKRGTKKSQIAYSTNYGFADLIDLSIESV</sequence>
<dbReference type="EMBL" id="CAJOBD010007056">
    <property type="protein sequence ID" value="CAF4077037.1"/>
    <property type="molecule type" value="Genomic_DNA"/>
</dbReference>
<feature type="transmembrane region" description="Helical" evidence="1">
    <location>
        <begin position="46"/>
        <end position="64"/>
    </location>
</feature>
<dbReference type="SUPFAM" id="SSF141571">
    <property type="entry name" value="Pentapeptide repeat-like"/>
    <property type="match status" value="1"/>
</dbReference>